<evidence type="ECO:0008006" key="6">
    <source>
        <dbReference type="Google" id="ProtNLM"/>
    </source>
</evidence>
<dbReference type="OrthoDB" id="10570836at2759"/>
<evidence type="ECO:0000256" key="1">
    <source>
        <dbReference type="SAM" id="Phobius"/>
    </source>
</evidence>
<keyword evidence="2" id="KW-0732">Signal</keyword>
<keyword evidence="5" id="KW-1185">Reference proteome</keyword>
<evidence type="ECO:0000256" key="2">
    <source>
        <dbReference type="SAM" id="SignalP"/>
    </source>
</evidence>
<organism evidence="3">
    <name type="scientific">Guillardia theta (strain CCMP2712)</name>
    <name type="common">Cryptophyte</name>
    <dbReference type="NCBI Taxonomy" id="905079"/>
    <lineage>
        <taxon>Eukaryota</taxon>
        <taxon>Cryptophyceae</taxon>
        <taxon>Pyrenomonadales</taxon>
        <taxon>Geminigeraceae</taxon>
        <taxon>Guillardia</taxon>
    </lineage>
</organism>
<gene>
    <name evidence="3" type="ORF">GUITHDRAFT_151046</name>
</gene>
<feature type="transmembrane region" description="Helical" evidence="1">
    <location>
        <begin position="147"/>
        <end position="169"/>
    </location>
</feature>
<dbReference type="Proteomes" id="UP000011087">
    <property type="component" value="Unassembled WGS sequence"/>
</dbReference>
<dbReference type="AlphaFoldDB" id="L1JS21"/>
<dbReference type="GeneID" id="17307889"/>
<dbReference type="RefSeq" id="XP_005838326.1">
    <property type="nucleotide sequence ID" value="XM_005838269.1"/>
</dbReference>
<reference evidence="3 5" key="1">
    <citation type="journal article" date="2012" name="Nature">
        <title>Algal genomes reveal evolutionary mosaicism and the fate of nucleomorphs.</title>
        <authorList>
            <consortium name="DOE Joint Genome Institute"/>
            <person name="Curtis B.A."/>
            <person name="Tanifuji G."/>
            <person name="Burki F."/>
            <person name="Gruber A."/>
            <person name="Irimia M."/>
            <person name="Maruyama S."/>
            <person name="Arias M.C."/>
            <person name="Ball S.G."/>
            <person name="Gile G.H."/>
            <person name="Hirakawa Y."/>
            <person name="Hopkins J.F."/>
            <person name="Kuo A."/>
            <person name="Rensing S.A."/>
            <person name="Schmutz J."/>
            <person name="Symeonidi A."/>
            <person name="Elias M."/>
            <person name="Eveleigh R.J."/>
            <person name="Herman E.K."/>
            <person name="Klute M.J."/>
            <person name="Nakayama T."/>
            <person name="Obornik M."/>
            <person name="Reyes-Prieto A."/>
            <person name="Armbrust E.V."/>
            <person name="Aves S.J."/>
            <person name="Beiko R.G."/>
            <person name="Coutinho P."/>
            <person name="Dacks J.B."/>
            <person name="Durnford D.G."/>
            <person name="Fast N.M."/>
            <person name="Green B.R."/>
            <person name="Grisdale C.J."/>
            <person name="Hempel F."/>
            <person name="Henrissat B."/>
            <person name="Hoppner M.P."/>
            <person name="Ishida K."/>
            <person name="Kim E."/>
            <person name="Koreny L."/>
            <person name="Kroth P.G."/>
            <person name="Liu Y."/>
            <person name="Malik S.B."/>
            <person name="Maier U.G."/>
            <person name="McRose D."/>
            <person name="Mock T."/>
            <person name="Neilson J.A."/>
            <person name="Onodera N.T."/>
            <person name="Poole A.M."/>
            <person name="Pritham E.J."/>
            <person name="Richards T.A."/>
            <person name="Rocap G."/>
            <person name="Roy S.W."/>
            <person name="Sarai C."/>
            <person name="Schaack S."/>
            <person name="Shirato S."/>
            <person name="Slamovits C.H."/>
            <person name="Spencer D.F."/>
            <person name="Suzuki S."/>
            <person name="Worden A.Z."/>
            <person name="Zauner S."/>
            <person name="Barry K."/>
            <person name="Bell C."/>
            <person name="Bharti A.K."/>
            <person name="Crow J.A."/>
            <person name="Grimwood J."/>
            <person name="Kramer R."/>
            <person name="Lindquist E."/>
            <person name="Lucas S."/>
            <person name="Salamov A."/>
            <person name="McFadden G.I."/>
            <person name="Lane C.E."/>
            <person name="Keeling P.J."/>
            <person name="Gray M.W."/>
            <person name="Grigoriev I.V."/>
            <person name="Archibald J.M."/>
        </authorList>
    </citation>
    <scope>NUCLEOTIDE SEQUENCE</scope>
    <source>
        <strain evidence="3 5">CCMP2712</strain>
    </source>
</reference>
<feature type="signal peptide" evidence="2">
    <location>
        <begin position="1"/>
        <end position="24"/>
    </location>
</feature>
<evidence type="ECO:0000313" key="5">
    <source>
        <dbReference type="Proteomes" id="UP000011087"/>
    </source>
</evidence>
<keyword evidence="1" id="KW-1133">Transmembrane helix</keyword>
<reference evidence="4" key="3">
    <citation type="submission" date="2016-03" db="UniProtKB">
        <authorList>
            <consortium name="EnsemblProtists"/>
        </authorList>
    </citation>
    <scope>IDENTIFICATION</scope>
</reference>
<keyword evidence="1" id="KW-0812">Transmembrane</keyword>
<evidence type="ECO:0000313" key="4">
    <source>
        <dbReference type="EnsemblProtists" id="EKX51346"/>
    </source>
</evidence>
<reference evidence="5" key="2">
    <citation type="submission" date="2012-11" db="EMBL/GenBank/DDBJ databases">
        <authorList>
            <person name="Kuo A."/>
            <person name="Curtis B.A."/>
            <person name="Tanifuji G."/>
            <person name="Burki F."/>
            <person name="Gruber A."/>
            <person name="Irimia M."/>
            <person name="Maruyama S."/>
            <person name="Arias M.C."/>
            <person name="Ball S.G."/>
            <person name="Gile G.H."/>
            <person name="Hirakawa Y."/>
            <person name="Hopkins J.F."/>
            <person name="Rensing S.A."/>
            <person name="Schmutz J."/>
            <person name="Symeonidi A."/>
            <person name="Elias M."/>
            <person name="Eveleigh R.J."/>
            <person name="Herman E.K."/>
            <person name="Klute M.J."/>
            <person name="Nakayama T."/>
            <person name="Obornik M."/>
            <person name="Reyes-Prieto A."/>
            <person name="Armbrust E.V."/>
            <person name="Aves S.J."/>
            <person name="Beiko R.G."/>
            <person name="Coutinho P."/>
            <person name="Dacks J.B."/>
            <person name="Durnford D.G."/>
            <person name="Fast N.M."/>
            <person name="Green B.R."/>
            <person name="Grisdale C."/>
            <person name="Hempe F."/>
            <person name="Henrissat B."/>
            <person name="Hoppner M.P."/>
            <person name="Ishida K.-I."/>
            <person name="Kim E."/>
            <person name="Koreny L."/>
            <person name="Kroth P.G."/>
            <person name="Liu Y."/>
            <person name="Malik S.-B."/>
            <person name="Maier U.G."/>
            <person name="McRose D."/>
            <person name="Mock T."/>
            <person name="Neilson J.A."/>
            <person name="Onodera N.T."/>
            <person name="Poole A.M."/>
            <person name="Pritham E.J."/>
            <person name="Richards T.A."/>
            <person name="Rocap G."/>
            <person name="Roy S.W."/>
            <person name="Sarai C."/>
            <person name="Schaack S."/>
            <person name="Shirato S."/>
            <person name="Slamovits C.H."/>
            <person name="Spencer D.F."/>
            <person name="Suzuki S."/>
            <person name="Worden A.Z."/>
            <person name="Zauner S."/>
            <person name="Barry K."/>
            <person name="Bell C."/>
            <person name="Bharti A.K."/>
            <person name="Crow J.A."/>
            <person name="Grimwood J."/>
            <person name="Kramer R."/>
            <person name="Lindquist E."/>
            <person name="Lucas S."/>
            <person name="Salamov A."/>
            <person name="McFadden G.I."/>
            <person name="Lane C.E."/>
            <person name="Keeling P.J."/>
            <person name="Gray M.W."/>
            <person name="Grigoriev I.V."/>
            <person name="Archibald J.M."/>
        </authorList>
    </citation>
    <scope>NUCLEOTIDE SEQUENCE</scope>
    <source>
        <strain evidence="5">CCMP2712</strain>
    </source>
</reference>
<keyword evidence="1" id="KW-0472">Membrane</keyword>
<protein>
    <recommendedName>
        <fullName evidence="6">PSI domain-containing protein</fullName>
    </recommendedName>
</protein>
<dbReference type="PaxDb" id="55529-EKX51346"/>
<evidence type="ECO:0000313" key="3">
    <source>
        <dbReference type="EMBL" id="EKX51346.1"/>
    </source>
</evidence>
<name>L1JS21_GUITC</name>
<sequence length="217" mass="23359">MRPLPLNRMSLLALALVLFQGAHGKENSVPVQKGPNGKPLPSCSEATNCFDCFVQQECYPNPLGGDPICSPCGWCSHNHSASWTADVKGTCVIAPVGMFDFCQLVDPGADRYCPESVCKVGDFGCACKDNVCPAIEKLIGLFTLEGIWLILLTTLAIGVCVTTLCIWSICCSRQRRVIIVNYYDPENGRAALHDVVNGPAQGGLQVNGATTAYTRFQ</sequence>
<dbReference type="EnsemblProtists" id="EKX51346">
    <property type="protein sequence ID" value="EKX51346"/>
    <property type="gene ID" value="GUITHDRAFT_151046"/>
</dbReference>
<proteinExistence type="predicted"/>
<dbReference type="KEGG" id="gtt:GUITHDRAFT_151046"/>
<dbReference type="EMBL" id="JH992976">
    <property type="protein sequence ID" value="EKX51346.1"/>
    <property type="molecule type" value="Genomic_DNA"/>
</dbReference>
<accession>L1JS21</accession>
<feature type="chain" id="PRO_5008771675" description="PSI domain-containing protein" evidence="2">
    <location>
        <begin position="25"/>
        <end position="217"/>
    </location>
</feature>
<dbReference type="HOGENOM" id="CLU_1274363_0_0_1"/>